<evidence type="ECO:0000256" key="3">
    <source>
        <dbReference type="ARBA" id="ARBA00023082"/>
    </source>
</evidence>
<dbReference type="InterPro" id="IPR013324">
    <property type="entry name" value="RNA_pol_sigma_r3/r4-like"/>
</dbReference>
<feature type="domain" description="RNA polymerase sigma factor 70 region 4 type 2" evidence="6">
    <location>
        <begin position="125"/>
        <end position="169"/>
    </location>
</feature>
<evidence type="ECO:0000256" key="2">
    <source>
        <dbReference type="ARBA" id="ARBA00023015"/>
    </source>
</evidence>
<sequence>MKNHKNLFLAQRLISGDPKAYDLLMDSYYQNLCAYVQSLCHDHSMAEDIVQNVFVKVWVKRKKINPDLSIKSYLYKSVYNEFINQYRKNKPVIYLEKKYFEAIDLVVDIEPEELESLIKLMNIEIENLPSKCKEIFLMNKKEGLTHTEISEYLNISVKTVEGHITRAFKILTEKLGTKMEAVLFLLFNFNKQNRQTSLR</sequence>
<dbReference type="Proteomes" id="UP000184406">
    <property type="component" value="Unassembled WGS sequence"/>
</dbReference>
<evidence type="ECO:0000313" key="8">
    <source>
        <dbReference type="Proteomes" id="UP000184406"/>
    </source>
</evidence>
<dbReference type="SUPFAM" id="SSF88946">
    <property type="entry name" value="Sigma2 domain of RNA polymerase sigma factors"/>
    <property type="match status" value="1"/>
</dbReference>
<evidence type="ECO:0000313" key="7">
    <source>
        <dbReference type="EMBL" id="SHE74862.1"/>
    </source>
</evidence>
<dbReference type="OrthoDB" id="1100095at2"/>
<evidence type="ECO:0000256" key="4">
    <source>
        <dbReference type="ARBA" id="ARBA00023163"/>
    </source>
</evidence>
<keyword evidence="4" id="KW-0804">Transcription</keyword>
<accession>A0A1M4W1N2</accession>
<dbReference type="PANTHER" id="PTHR43133:SF46">
    <property type="entry name" value="RNA POLYMERASE SIGMA-70 FACTOR ECF SUBFAMILY"/>
    <property type="match status" value="1"/>
</dbReference>
<keyword evidence="3" id="KW-0731">Sigma factor</keyword>
<dbReference type="AlphaFoldDB" id="A0A1M4W1N2"/>
<dbReference type="GO" id="GO:0006352">
    <property type="term" value="P:DNA-templated transcription initiation"/>
    <property type="evidence" value="ECO:0007669"/>
    <property type="project" value="InterPro"/>
</dbReference>
<evidence type="ECO:0000259" key="6">
    <source>
        <dbReference type="Pfam" id="PF08281"/>
    </source>
</evidence>
<keyword evidence="8" id="KW-1185">Reference proteome</keyword>
<protein>
    <submittedName>
        <fullName evidence="7">RNA polymerase sigma-70 factor, ECF subfamily</fullName>
    </submittedName>
</protein>
<dbReference type="EMBL" id="FQUX01000001">
    <property type="protein sequence ID" value="SHE74862.1"/>
    <property type="molecule type" value="Genomic_DNA"/>
</dbReference>
<dbReference type="Pfam" id="PF08281">
    <property type="entry name" value="Sigma70_r4_2"/>
    <property type="match status" value="1"/>
</dbReference>
<dbReference type="RefSeq" id="WP_072860707.1">
    <property type="nucleotide sequence ID" value="NZ_FQUX01000001.1"/>
</dbReference>
<comment type="similarity">
    <text evidence="1">Belongs to the sigma-70 factor family. ECF subfamily.</text>
</comment>
<dbReference type="GO" id="GO:0016987">
    <property type="term" value="F:sigma factor activity"/>
    <property type="evidence" value="ECO:0007669"/>
    <property type="project" value="UniProtKB-KW"/>
</dbReference>
<dbReference type="InterPro" id="IPR014327">
    <property type="entry name" value="RNA_pol_sigma70_bacteroid"/>
</dbReference>
<dbReference type="InterPro" id="IPR007627">
    <property type="entry name" value="RNA_pol_sigma70_r2"/>
</dbReference>
<dbReference type="InterPro" id="IPR036388">
    <property type="entry name" value="WH-like_DNA-bd_sf"/>
</dbReference>
<name>A0A1M4W1N2_9FLAO</name>
<evidence type="ECO:0000256" key="1">
    <source>
        <dbReference type="ARBA" id="ARBA00010641"/>
    </source>
</evidence>
<dbReference type="InterPro" id="IPR013325">
    <property type="entry name" value="RNA_pol_sigma_r2"/>
</dbReference>
<dbReference type="GO" id="GO:0003677">
    <property type="term" value="F:DNA binding"/>
    <property type="evidence" value="ECO:0007669"/>
    <property type="project" value="InterPro"/>
</dbReference>
<dbReference type="NCBIfam" id="TIGR02985">
    <property type="entry name" value="Sig70_bacteroi1"/>
    <property type="match status" value="1"/>
</dbReference>
<dbReference type="InterPro" id="IPR013249">
    <property type="entry name" value="RNA_pol_sigma70_r4_t2"/>
</dbReference>
<dbReference type="InterPro" id="IPR039425">
    <property type="entry name" value="RNA_pol_sigma-70-like"/>
</dbReference>
<keyword evidence="2" id="KW-0805">Transcription regulation</keyword>
<dbReference type="NCBIfam" id="TIGR02937">
    <property type="entry name" value="sigma70-ECF"/>
    <property type="match status" value="1"/>
</dbReference>
<dbReference type="InterPro" id="IPR014284">
    <property type="entry name" value="RNA_pol_sigma-70_dom"/>
</dbReference>
<proteinExistence type="inferred from homology"/>
<evidence type="ECO:0000259" key="5">
    <source>
        <dbReference type="Pfam" id="PF04542"/>
    </source>
</evidence>
<dbReference type="Gene3D" id="1.10.1740.10">
    <property type="match status" value="1"/>
</dbReference>
<dbReference type="Gene3D" id="1.10.10.10">
    <property type="entry name" value="Winged helix-like DNA-binding domain superfamily/Winged helix DNA-binding domain"/>
    <property type="match status" value="1"/>
</dbReference>
<feature type="domain" description="RNA polymerase sigma-70 region 2" evidence="5">
    <location>
        <begin position="24"/>
        <end position="90"/>
    </location>
</feature>
<gene>
    <name evidence="7" type="ORF">SAMN03080594_1011165</name>
</gene>
<reference evidence="8" key="1">
    <citation type="submission" date="2016-11" db="EMBL/GenBank/DDBJ databases">
        <authorList>
            <person name="Varghese N."/>
            <person name="Submissions S."/>
        </authorList>
    </citation>
    <scope>NUCLEOTIDE SEQUENCE [LARGE SCALE GENOMIC DNA]</scope>
    <source>
        <strain evidence="8">DSM 17539</strain>
    </source>
</reference>
<dbReference type="PANTHER" id="PTHR43133">
    <property type="entry name" value="RNA POLYMERASE ECF-TYPE SIGMA FACTO"/>
    <property type="match status" value="1"/>
</dbReference>
<dbReference type="Pfam" id="PF04542">
    <property type="entry name" value="Sigma70_r2"/>
    <property type="match status" value="1"/>
</dbReference>
<dbReference type="SUPFAM" id="SSF88659">
    <property type="entry name" value="Sigma3 and sigma4 domains of RNA polymerase sigma factors"/>
    <property type="match status" value="1"/>
</dbReference>
<organism evidence="7 8">
    <name type="scientific">Arenibacter palladensis</name>
    <dbReference type="NCBI Taxonomy" id="237373"/>
    <lineage>
        <taxon>Bacteria</taxon>
        <taxon>Pseudomonadati</taxon>
        <taxon>Bacteroidota</taxon>
        <taxon>Flavobacteriia</taxon>
        <taxon>Flavobacteriales</taxon>
        <taxon>Flavobacteriaceae</taxon>
        <taxon>Arenibacter</taxon>
    </lineage>
</organism>